<organism evidence="1 2">
    <name type="scientific">Achromobacter denitrificans</name>
    <name type="common">Alcaligenes denitrificans</name>
    <dbReference type="NCBI Taxonomy" id="32002"/>
    <lineage>
        <taxon>Bacteria</taxon>
        <taxon>Pseudomonadati</taxon>
        <taxon>Pseudomonadota</taxon>
        <taxon>Betaproteobacteria</taxon>
        <taxon>Burkholderiales</taxon>
        <taxon>Alcaligenaceae</taxon>
        <taxon>Achromobacter</taxon>
    </lineage>
</organism>
<accession>A0A6N0JEC7</accession>
<dbReference type="AlphaFoldDB" id="A0A6N0JEC7"/>
<protein>
    <submittedName>
        <fullName evidence="1">DNA-3-methyladenine glycosylase</fullName>
    </submittedName>
</protein>
<dbReference type="Proteomes" id="UP000509782">
    <property type="component" value="Chromosome"/>
</dbReference>
<reference evidence="1 2" key="1">
    <citation type="submission" date="2020-05" db="EMBL/GenBank/DDBJ databases">
        <title>FDA dAtabase for Regulatory Grade micrObial Sequences (FDA-ARGOS): Supporting development and validation of Infectious Disease Dx tests.</title>
        <authorList>
            <person name="Sproer C."/>
            <person name="Gronow S."/>
            <person name="Severitt S."/>
            <person name="Schroder I."/>
            <person name="Tallon L."/>
            <person name="Sadzewicz L."/>
            <person name="Zhao X."/>
            <person name="Vavikolanu K."/>
            <person name="Mehta A."/>
            <person name="Aluvathingal J."/>
            <person name="Nadendla S."/>
            <person name="Myers T."/>
            <person name="Yan Y."/>
            <person name="Sichtig H."/>
        </authorList>
    </citation>
    <scope>NUCLEOTIDE SEQUENCE [LARGE SCALE GENOMIC DNA]</scope>
    <source>
        <strain evidence="1 2">FDAARGOS_787</strain>
    </source>
</reference>
<name>A0A6N0JEC7_ACHDE</name>
<sequence>MERDELLVQMISRAADLRNFGDWVDILGKYADCLAQVGTKLTPDEVEQFLEVGAVFYRTLARAEDYRQNFRSEMKD</sequence>
<evidence type="ECO:0000313" key="1">
    <source>
        <dbReference type="EMBL" id="QKQ45198.1"/>
    </source>
</evidence>
<dbReference type="EMBL" id="CP054569">
    <property type="protein sequence ID" value="QKQ45198.1"/>
    <property type="molecule type" value="Genomic_DNA"/>
</dbReference>
<evidence type="ECO:0000313" key="2">
    <source>
        <dbReference type="Proteomes" id="UP000509782"/>
    </source>
</evidence>
<dbReference type="RefSeq" id="WP_174715486.1">
    <property type="nucleotide sequence ID" value="NZ_CP054569.1"/>
</dbReference>
<gene>
    <name evidence="1" type="ORF">FOC81_00110</name>
</gene>
<proteinExistence type="predicted"/>